<reference evidence="11" key="3">
    <citation type="journal article" date="2001" name="Virology">
        <title>Cloning, characterization, and phylogenetic analysis of a shrimp white spot syndrome virus gene that encodes a protein kinase.</title>
        <authorList>
            <person name="Liu W.J."/>
            <person name="Yu H.T."/>
            <person name="Peng S.E."/>
            <person name="Chang Y.S."/>
            <person name="Pien H.W."/>
            <person name="Lin C.J."/>
            <person name="Huang C.J."/>
            <person name="Tsai M.F."/>
            <person name="Huang C.J."/>
            <person name="Wang C.H."/>
            <person name="Lin J.Y."/>
            <person name="Lo C.F."/>
            <person name="Kou G.H."/>
        </authorList>
    </citation>
    <scope>NUCLEOTIDE SEQUENCE [LARGE SCALE GENOMIC DNA]</scope>
</reference>
<dbReference type="EMBL" id="MG432475">
    <property type="protein sequence ID" value="AWQ60741.1"/>
    <property type="molecule type" value="Genomic_DNA"/>
</dbReference>
<reference evidence="3" key="11">
    <citation type="submission" date="2017-11" db="EMBL/GenBank/DDBJ databases">
        <authorList>
            <person name="Parrilla Taylor D.P."/>
            <person name="Vibanco-Perez N."/>
            <person name="Duran-Avelar Md.J."/>
            <person name="Gomez-Gil B."/>
            <person name="Llera-Herrera R."/>
            <person name="Vazquez-Juarez R."/>
        </authorList>
    </citation>
    <scope>NUCLEOTIDE SEQUENCE</scope>
    <source>
        <strain evidence="3">AC1</strain>
        <strain evidence="4">ACF2</strain>
        <strain evidence="5">ACF4</strain>
        <strain evidence="6">DVI</strain>
        <strain evidence="7">GVE05</strain>
        <strain evidence="8">JP</strain>
        <strain evidence="10">LC1</strain>
        <strain evidence="9">LC10</strain>
    </source>
</reference>
<evidence type="ECO:0000313" key="9">
    <source>
        <dbReference type="EMBL" id="AWQ62833.1"/>
    </source>
</evidence>
<accession>A0A2U9G7S0</accession>
<dbReference type="RefSeq" id="YP_009220521.1">
    <property type="nucleotide sequence ID" value="NC_003225.3"/>
</dbReference>
<evidence type="ECO:0000256" key="1">
    <source>
        <dbReference type="SAM" id="MobiDB-lite"/>
    </source>
</evidence>
<dbReference type="EMBL" id="MG432478">
    <property type="protein sequence ID" value="AWQ62046.1"/>
    <property type="molecule type" value="Genomic_DNA"/>
</dbReference>
<evidence type="ECO:0000313" key="5">
    <source>
        <dbReference type="EMBL" id="AWQ61151.1"/>
    </source>
</evidence>
<protein>
    <submittedName>
        <fullName evidence="2">WSSV197</fullName>
    </submittedName>
    <submittedName>
        <fullName evidence="3">Wsv142</fullName>
    </submittedName>
</protein>
<evidence type="ECO:0000313" key="11">
    <source>
        <dbReference type="Proteomes" id="UP000281246"/>
    </source>
</evidence>
<reference evidence="2 11" key="10">
    <citation type="journal article" date="2005" name="J. Virol.">
        <title>The unique stacked rings in the nucleocapsid of the white spot syndrome virus virion are formed by the major structural protein VP664, the largest viral structural protein ever found.</title>
        <authorList>
            <person name="Leu J.H."/>
            <person name="Tsai J.M."/>
            <person name="Wang H.C."/>
            <person name="Wang A.H."/>
            <person name="Wang C.H."/>
            <person name="Kou G.H."/>
            <person name="Lo C.F."/>
        </authorList>
    </citation>
    <scope>NUCLEOTIDE SEQUENCE [LARGE SCALE GENOMIC DNA]</scope>
    <source>
        <strain evidence="2">Taiwan</strain>
    </source>
</reference>
<name>A0A2U9G7S0_WSSV</name>
<evidence type="ECO:0000313" key="8">
    <source>
        <dbReference type="EMBL" id="AWQ62429.1"/>
    </source>
</evidence>
<dbReference type="EMBL" id="MG432476">
    <property type="protein sequence ID" value="AWQ61151.1"/>
    <property type="molecule type" value="Genomic_DNA"/>
</dbReference>
<evidence type="ECO:0000313" key="3">
    <source>
        <dbReference type="EMBL" id="AWQ60327.1"/>
    </source>
</evidence>
<dbReference type="EMBL" id="AF440570">
    <property type="protein sequence ID" value="AAL89065.1"/>
    <property type="molecule type" value="Genomic_DNA"/>
</dbReference>
<organism evidence="3">
    <name type="scientific">White spot syndrome virus</name>
    <name type="common">WSSV</name>
    <name type="synonym">White spot bacilliform virus</name>
    <dbReference type="NCBI Taxonomy" id="92652"/>
    <lineage>
        <taxon>Viruses</taxon>
        <taxon>Viruses incertae sedis</taxon>
        <taxon>Naldaviricetes</taxon>
        <taxon>Nimaviridae</taxon>
        <taxon>Whispovirus</taxon>
        <taxon>White spot syndrome virus</taxon>
    </lineage>
</organism>
<reference evidence="2" key="4">
    <citation type="submission" date="2001-10" db="EMBL/GenBank/DDBJ databases">
        <authorList>
            <person name="Lo C.-F."/>
            <person name="Kou G.-H."/>
        </authorList>
    </citation>
    <scope>NUCLEOTIDE SEQUENCE</scope>
    <source>
        <strain evidence="2">Taiwan</strain>
    </source>
</reference>
<dbReference type="Proteomes" id="UP000281246">
    <property type="component" value="Segment"/>
</dbReference>
<reference evidence="2 11" key="2">
    <citation type="journal article" date="2000" name="Virology">
        <title>Identification and characterization of a shrimp white spot syndrome virus (WSSV) gene that encodes a novel chimeric polypeptide of cellular-type thymidine kinase and thymidylate kinase.</title>
        <authorList>
            <person name="Tsai M.F."/>
            <person name="Yu H.T."/>
            <person name="Tzeng H.F."/>
            <person name="Leu J.H."/>
            <person name="Chou C.M."/>
            <person name="Huang C.J."/>
            <person name="Wang C.H."/>
            <person name="Lin J.Y."/>
            <person name="Kou G.H."/>
            <person name="Lo C.F."/>
        </authorList>
    </citation>
    <scope>NUCLEOTIDE SEQUENCE [LARGE SCALE GENOMIC DNA]</scope>
    <source>
        <strain evidence="2">Taiwan</strain>
    </source>
</reference>
<feature type="region of interest" description="Disordered" evidence="1">
    <location>
        <begin position="70"/>
        <end position="94"/>
    </location>
</feature>
<dbReference type="EMBL" id="MG432479">
    <property type="protein sequence ID" value="AWQ62429.1"/>
    <property type="molecule type" value="Genomic_DNA"/>
</dbReference>
<gene>
    <name evidence="3" type="primary">142</name>
</gene>
<reference evidence="2 11" key="8">
    <citation type="journal article" date="2002" name="Virology">
        <title>Ribonucleotide reductase of shrimp white spot syndrome virus (WSSV): expression and enzymatic activity in a baculovirus/insect cell system and WSSV-infected shrimp.</title>
        <authorList>
            <person name="Lin S.T."/>
            <person name="Chang Y.S."/>
            <person name="Wang H.C."/>
            <person name="Tzeng H.F."/>
            <person name="Chang Z.F."/>
            <person name="Lin J.Y."/>
            <person name="Wang C.H."/>
            <person name="Lo C.F."/>
            <person name="Kou G.H."/>
        </authorList>
    </citation>
    <scope>NUCLEOTIDE SEQUENCE [LARGE SCALE GENOMIC DNA]</scope>
    <source>
        <strain evidence="2">Taiwan</strain>
    </source>
</reference>
<organismHost>
    <name type="scientific">Crustacea</name>
    <name type="common">crustaceans</name>
    <dbReference type="NCBI Taxonomy" id="6657"/>
</organismHost>
<evidence type="ECO:0000313" key="2">
    <source>
        <dbReference type="EMBL" id="AAL89065.1"/>
    </source>
</evidence>
<evidence type="ECO:0000313" key="6">
    <source>
        <dbReference type="EMBL" id="AWQ61591.1"/>
    </source>
</evidence>
<dbReference type="EMBL" id="MG432481">
    <property type="protein sequence ID" value="AWQ63258.1"/>
    <property type="molecule type" value="Genomic_DNA"/>
</dbReference>
<reference evidence="2 11" key="5">
    <citation type="journal article" date="2002" name="Virology">
        <title>Identification of a nucleocapsid protein (VP35) gene of shrimp white spot syndrome virus and characterization of the motif important for targeting VP35 to the nuclei of transfected insect cells.</title>
        <authorList>
            <person name="Chen L.L."/>
            <person name="Leu J.H."/>
            <person name="Huang C.J."/>
            <person name="Chou C.M."/>
            <person name="Chen S.M."/>
            <person name="Wang C.H."/>
            <person name="Lo C.F."/>
            <person name="Kou G.H."/>
        </authorList>
    </citation>
    <scope>NUCLEOTIDE SEQUENCE [LARGE SCALE GENOMIC DNA]</scope>
    <source>
        <strain evidence="2">Taiwan</strain>
    </source>
</reference>
<sequence>MDGDSSSLQLLSESEFDYVVETLKEQGVWELALEVFNEVSNSIETVKEEEDYTVLRSRNYFPTESITLYKQQQEEEESTPIKKRKLASGKSPRSLCRELRLLQIPSTTTFKAAPRSSSRRGKNTRLRRVCKNYGAHQ</sequence>
<reference evidence="2 11" key="7">
    <citation type="journal article" date="2002" name="Virology">
        <title>Transcriptional analysis of the DNA polymerase gene of shrimp white spot syndrome virus.</title>
        <authorList>
            <person name="Chen L.L."/>
            <person name="Wang H.C."/>
            <person name="Huang C.J."/>
            <person name="Peng S.E."/>
            <person name="Chen Y.G."/>
            <person name="Lin S.J."/>
            <person name="Chen W.Y."/>
            <person name="Dai C.F."/>
            <person name="Yu H.T."/>
            <person name="Wang C.H."/>
            <person name="Lo C.F."/>
            <person name="Kou G.H."/>
        </authorList>
    </citation>
    <scope>NUCLEOTIDE SEQUENCE [LARGE SCALE GENOMIC DNA]</scope>
    <source>
        <strain evidence="2">Taiwan</strain>
    </source>
</reference>
<dbReference type="EMBL" id="MG432480">
    <property type="protein sequence ID" value="AWQ62833.1"/>
    <property type="molecule type" value="Genomic_DNA"/>
</dbReference>
<dbReference type="EMBL" id="MG432474">
    <property type="protein sequence ID" value="AWQ60327.1"/>
    <property type="molecule type" value="Genomic_DNA"/>
</dbReference>
<reference evidence="2 11" key="6">
    <citation type="journal article" date="2002" name="Virology">
        <title>Chimeric polypeptide of thymidine kinase and thymidylate kinase of shrimp white spot syndrome virus: thymidine kinase activity of the recombinant protein expressed in a baculovirus/insect cell system.</title>
        <authorList>
            <person name="Tzeng H.F."/>
            <person name="Chang Z.F."/>
            <person name="Peng S.E."/>
            <person name="Wang C.H."/>
            <person name="Lin J.Y."/>
            <person name="Kou G.H."/>
            <person name="Lo C.F."/>
        </authorList>
    </citation>
    <scope>NUCLEOTIDE SEQUENCE [LARGE SCALE GENOMIC DNA]</scope>
    <source>
        <strain evidence="2">Taiwan</strain>
    </source>
</reference>
<dbReference type="EMBL" id="MG432477">
    <property type="protein sequence ID" value="AWQ61591.1"/>
    <property type="molecule type" value="Genomic_DNA"/>
</dbReference>
<evidence type="ECO:0000313" key="4">
    <source>
        <dbReference type="EMBL" id="AWQ60741.1"/>
    </source>
</evidence>
<evidence type="ECO:0000313" key="7">
    <source>
        <dbReference type="EMBL" id="AWQ62046.1"/>
    </source>
</evidence>
<evidence type="ECO:0000313" key="10">
    <source>
        <dbReference type="EMBL" id="AWQ63258.1"/>
    </source>
</evidence>
<reference evidence="3" key="12">
    <citation type="journal article" name="FEMS Microbiol. Lett.">
        <title>Molecular variability and genetic structure of white spot syndrome virus strains from northwest Mexico based on the analysis of genomes.</title>
        <authorList>
            <person name="Parrilla-Taylor D.P."/>
            <person name="Vibanco-Perez N."/>
            <person name="Duran-Avelar M.J."/>
            <person name="Gomez-Gil B."/>
            <person name="Llera-Herrera R."/>
            <person name="Vazquez-Juarez R."/>
        </authorList>
    </citation>
    <scope>NUCLEOTIDE SEQUENCE</scope>
    <source>
        <strain evidence="3">AC1</strain>
        <strain evidence="4">ACF2</strain>
        <strain evidence="5">ACF4</strain>
        <strain evidence="6">DVI</strain>
        <strain evidence="7">GVE05</strain>
        <strain evidence="8">JP</strain>
        <strain evidence="10">LC1</strain>
        <strain evidence="9">LC10</strain>
    </source>
</reference>
<proteinExistence type="predicted"/>
<dbReference type="KEGG" id="vg:26680304"/>
<reference evidence="11" key="1">
    <citation type="journal article" date="2000" name="Virology">
        <title>Transcriptional analysis of the ribonucleotide reductase genes of shrimp white spot syndrome virus.</title>
        <authorList>
            <person name="Tsai M.F."/>
            <person name="Lo C.F."/>
            <person name="van Hulten M.C."/>
            <person name="Tzeng H.F."/>
            <person name="Chou C.M."/>
            <person name="Huang C.J."/>
            <person name="Wang C.H."/>
            <person name="Lin J.Y."/>
            <person name="Vlak J.M."/>
            <person name="Kou G.H."/>
        </authorList>
    </citation>
    <scope>NUCLEOTIDE SEQUENCE [LARGE SCALE GENOMIC DNA]</scope>
</reference>
<reference evidence="2 11" key="9">
    <citation type="journal article" date="2004" name="J. Virol.">
        <title>Genomic and proteomic analysis of thirty-nine structural proteins of shrimp white spot syndrome virus.</title>
        <authorList>
            <person name="Tsai J.M."/>
            <person name="Wang H.C."/>
            <person name="Leu J.H."/>
            <person name="Hsiao H.H."/>
            <person name="Wang A.H."/>
            <person name="Kou G.H."/>
            <person name="Lo C.F."/>
        </authorList>
    </citation>
    <scope>NUCLEOTIDE SEQUENCE [LARGE SCALE GENOMIC DNA]</scope>
    <source>
        <strain evidence="2">Taiwan</strain>
    </source>
</reference>